<dbReference type="InterPro" id="IPR027417">
    <property type="entry name" value="P-loop_NTPase"/>
</dbReference>
<evidence type="ECO:0000313" key="6">
    <source>
        <dbReference type="EMBL" id="KAE9538163.1"/>
    </source>
</evidence>
<keyword evidence="3 4" id="KW-0175">Coiled coil</keyword>
<dbReference type="GO" id="GO:0000724">
    <property type="term" value="P:double-strand break repair via homologous recombination"/>
    <property type="evidence" value="ECO:0007669"/>
    <property type="project" value="TreeGrafter"/>
</dbReference>
<proteinExistence type="inferred from homology"/>
<comment type="similarity">
    <text evidence="1">Belongs to the SMC family. SMC5 subfamily.</text>
</comment>
<evidence type="ECO:0000256" key="4">
    <source>
        <dbReference type="SAM" id="Coils"/>
    </source>
</evidence>
<dbReference type="Gene3D" id="3.40.50.300">
    <property type="entry name" value="P-loop containing nucleotide triphosphate hydrolases"/>
    <property type="match status" value="2"/>
</dbReference>
<keyword evidence="7" id="KW-1185">Reference proteome</keyword>
<evidence type="ECO:0000313" key="7">
    <source>
        <dbReference type="Proteomes" id="UP000475862"/>
    </source>
</evidence>
<feature type="coiled-coil region" evidence="4">
    <location>
        <begin position="854"/>
        <end position="888"/>
    </location>
</feature>
<dbReference type="PANTHER" id="PTHR45916:SF1">
    <property type="entry name" value="STRUCTURAL MAINTENANCE OF CHROMOSOMES PROTEIN 5"/>
    <property type="match status" value="1"/>
</dbReference>
<dbReference type="OrthoDB" id="10254973at2759"/>
<name>A0A6G0TTE3_APHGL</name>
<evidence type="ECO:0000256" key="2">
    <source>
        <dbReference type="ARBA" id="ARBA00018687"/>
    </source>
</evidence>
<dbReference type="InterPro" id="IPR003395">
    <property type="entry name" value="RecF/RecN/SMC_N"/>
</dbReference>
<feature type="coiled-coil region" evidence="4">
    <location>
        <begin position="338"/>
        <end position="435"/>
    </location>
</feature>
<accession>A0A6G0TTE3</accession>
<dbReference type="EMBL" id="VYZN01000017">
    <property type="protein sequence ID" value="KAE9538163.1"/>
    <property type="molecule type" value="Genomic_DNA"/>
</dbReference>
<dbReference type="GO" id="GO:0030915">
    <property type="term" value="C:Smc5-Smc6 complex"/>
    <property type="evidence" value="ECO:0007669"/>
    <property type="project" value="TreeGrafter"/>
</dbReference>
<evidence type="ECO:0000259" key="5">
    <source>
        <dbReference type="Pfam" id="PF02463"/>
    </source>
</evidence>
<evidence type="ECO:0000256" key="3">
    <source>
        <dbReference type="ARBA" id="ARBA00023054"/>
    </source>
</evidence>
<dbReference type="PANTHER" id="PTHR45916">
    <property type="entry name" value="STRUCTURAL MAINTENANCE OF CHROMOSOMES PROTEIN 5"/>
    <property type="match status" value="1"/>
</dbReference>
<protein>
    <recommendedName>
        <fullName evidence="2">Structural maintenance of chromosomes protein 5</fullName>
    </recommendedName>
</protein>
<sequence>MKNSASTSQSGDGSEVSIKKRKVDHMVEGSIVKVVLKNFMTFSEVVYTPNSKLNLILGPNGSGKSSIVTALILGFGGNPKDINRGDKVSQFVKLGKSVADISIELYKRSNQNMNLRRTIFASNDTCHYYVNSILVSKKKYNDVVESFNIKVHNLCQFLPQDRLEDFSKLDSKGLLVNALQSIENKDLLDNFEKLKTLADSITSHDGDKKRLQDNIRLEVAVNLKLETIVSTFTEKKSLEEQLLIVLQKRCWSLYILAWKQISSEKKQFEESKKHNNAALSLINQHREKIKKKKLGENNLKNVVLQNANIVSKIMEKLNNQVGAAECHVSDINTLKKTVKKSSIKIEDLLESISSMEEKLQSIKNETLNVEECKLELAKINDNIKTIDSNIFPVRSNLESVKNKLKGLTEKMYAIDQELEREKRKEDGKNQLLQRKFPEMWKAIKWLRNCDKTTIFNGQVFEPLFTQIEVYDQKNAKYIENIINYRDMIAFVFEYAEDLTTFNKIVKQERWQKINSISAPPANIKINETPNYDINNLRQFGFHTYALDMIQAPTVIRRYLARNYDMQNIPIGSKEVINNLQSLPSNIGFFFAGNDQVHIKTSNYTGEKITRQSQISNEAQFLLFSVDSNLIKSLNIRKEEARVNCEHFEQQQIEFNNQLRIAEDSRQPFIARKKEIQGSFLKFQNRQKALDKMIKDIEFKKSELKTEKERLIKYSDQNLQLISKYFDSMNGVIDMLDSYSTSLKYLIASAFVVSYCYTNMEEENKVLKQLKQLYATSLNNFNEYLKYIQSLDSEFKKIHDVAVHWSKGLSPYDKTLFQPMKDKFDEIEESDIEDLDVLIVEKKAKLNCLNIDPNAPQLIKEYKERKIKIKNLEKKLETLNLSAETKAYEIDKLYTEWLPKIQELTCLLSVNFQKFLTSFGCKGIIELDIGVTRYDFQAYGLLIKVQFRNDLPSLRLLDAKSQSGGERALTTALFLLSLQEVTHFPFRIVDEINQGMDKVYERKLMELFMELFEDRKNQYFVVTPKLIKNLSFKNTTVDIIFCIDK</sequence>
<dbReference type="GO" id="GO:0003697">
    <property type="term" value="F:single-stranded DNA binding"/>
    <property type="evidence" value="ECO:0007669"/>
    <property type="project" value="TreeGrafter"/>
</dbReference>
<dbReference type="AlphaFoldDB" id="A0A6G0TTE3"/>
<feature type="domain" description="RecF/RecN/SMC N-terminal" evidence="5">
    <location>
        <begin position="31"/>
        <end position="1022"/>
    </location>
</feature>
<dbReference type="SUPFAM" id="SSF52540">
    <property type="entry name" value="P-loop containing nucleoside triphosphate hydrolases"/>
    <property type="match status" value="1"/>
</dbReference>
<organism evidence="6 7">
    <name type="scientific">Aphis glycines</name>
    <name type="common">Soybean aphid</name>
    <dbReference type="NCBI Taxonomy" id="307491"/>
    <lineage>
        <taxon>Eukaryota</taxon>
        <taxon>Metazoa</taxon>
        <taxon>Ecdysozoa</taxon>
        <taxon>Arthropoda</taxon>
        <taxon>Hexapoda</taxon>
        <taxon>Insecta</taxon>
        <taxon>Pterygota</taxon>
        <taxon>Neoptera</taxon>
        <taxon>Paraneoptera</taxon>
        <taxon>Hemiptera</taxon>
        <taxon>Sternorrhyncha</taxon>
        <taxon>Aphidomorpha</taxon>
        <taxon>Aphidoidea</taxon>
        <taxon>Aphididae</taxon>
        <taxon>Aphidini</taxon>
        <taxon>Aphis</taxon>
        <taxon>Aphis</taxon>
    </lineage>
</organism>
<evidence type="ECO:0000256" key="1">
    <source>
        <dbReference type="ARBA" id="ARBA00010171"/>
    </source>
</evidence>
<dbReference type="Proteomes" id="UP000475862">
    <property type="component" value="Unassembled WGS sequence"/>
</dbReference>
<feature type="coiled-coil region" evidence="4">
    <location>
        <begin position="689"/>
        <end position="716"/>
    </location>
</feature>
<comment type="caution">
    <text evidence="6">The sequence shown here is derived from an EMBL/GenBank/DDBJ whole genome shotgun (WGS) entry which is preliminary data.</text>
</comment>
<reference evidence="6 7" key="1">
    <citation type="submission" date="2019-08" db="EMBL/GenBank/DDBJ databases">
        <title>The genome of the soybean aphid Biotype 1, its phylome, world population structure and adaptation to the North American continent.</title>
        <authorList>
            <person name="Giordano R."/>
            <person name="Donthu R.K."/>
            <person name="Hernandez A.G."/>
            <person name="Wright C.L."/>
            <person name="Zimin A.V."/>
        </authorList>
    </citation>
    <scope>NUCLEOTIDE SEQUENCE [LARGE SCALE GENOMIC DNA]</scope>
    <source>
        <tissue evidence="6">Whole aphids</tissue>
    </source>
</reference>
<dbReference type="Pfam" id="PF02463">
    <property type="entry name" value="SMC_N"/>
    <property type="match status" value="1"/>
</dbReference>
<dbReference type="GO" id="GO:0005634">
    <property type="term" value="C:nucleus"/>
    <property type="evidence" value="ECO:0007669"/>
    <property type="project" value="TreeGrafter"/>
</dbReference>
<gene>
    <name evidence="6" type="ORF">AGLY_006135</name>
</gene>